<proteinExistence type="predicted"/>
<name>A0A6H0KV89_9BACE</name>
<reference evidence="2 3" key="1">
    <citation type="submission" date="2020-03" db="EMBL/GenBank/DDBJ databases">
        <title>Genomic analysis of Bacteroides faecium CBA7301.</title>
        <authorList>
            <person name="Kim J."/>
            <person name="Roh S.W."/>
        </authorList>
    </citation>
    <scope>NUCLEOTIDE SEQUENCE [LARGE SCALE GENOMIC DNA]</scope>
    <source>
        <strain evidence="2 3">CBA7301</strain>
    </source>
</reference>
<feature type="domain" description="PIN" evidence="1">
    <location>
        <begin position="7"/>
        <end position="119"/>
    </location>
</feature>
<sequence>MSVARKKRVIVDTNCWISFLIGRRLGKLVTLLSDERIELVLCSELLEELLEVTQRPKFTRYFPLEEVESLLEFLRLRCSFFTPTENIKLCRDIEDDYLLNLAHVAKAHYLVTGDKDLLVLKRIERCKIVDVKEFEEVFREK</sequence>
<dbReference type="PANTHER" id="PTHR34610:SF4">
    <property type="entry name" value="SLL8027 PROTEIN"/>
    <property type="match status" value="1"/>
</dbReference>
<dbReference type="InterPro" id="IPR002850">
    <property type="entry name" value="PIN_toxin-like"/>
</dbReference>
<dbReference type="InterPro" id="IPR002716">
    <property type="entry name" value="PIN_dom"/>
</dbReference>
<dbReference type="RefSeq" id="WP_044654114.1">
    <property type="nucleotide sequence ID" value="NZ_CP050831.1"/>
</dbReference>
<dbReference type="SMART" id="SM00670">
    <property type="entry name" value="PINc"/>
    <property type="match status" value="1"/>
</dbReference>
<gene>
    <name evidence="2" type="ORF">BacF7301_25175</name>
</gene>
<evidence type="ECO:0000313" key="2">
    <source>
        <dbReference type="EMBL" id="QIU97242.1"/>
    </source>
</evidence>
<dbReference type="InterPro" id="IPR029060">
    <property type="entry name" value="PIN-like_dom_sf"/>
</dbReference>
<keyword evidence="3" id="KW-1185">Reference proteome</keyword>
<protein>
    <submittedName>
        <fullName evidence="2">Putative toxin-antitoxin system toxin component, PIN family</fullName>
    </submittedName>
</protein>
<dbReference type="SUPFAM" id="SSF88723">
    <property type="entry name" value="PIN domain-like"/>
    <property type="match status" value="1"/>
</dbReference>
<dbReference type="EMBL" id="CP050831">
    <property type="protein sequence ID" value="QIU97242.1"/>
    <property type="molecule type" value="Genomic_DNA"/>
</dbReference>
<organism evidence="2 3">
    <name type="scientific">Bacteroides faecium</name>
    <dbReference type="NCBI Taxonomy" id="2715212"/>
    <lineage>
        <taxon>Bacteria</taxon>
        <taxon>Pseudomonadati</taxon>
        <taxon>Bacteroidota</taxon>
        <taxon>Bacteroidia</taxon>
        <taxon>Bacteroidales</taxon>
        <taxon>Bacteroidaceae</taxon>
        <taxon>Bacteroides</taxon>
    </lineage>
</organism>
<evidence type="ECO:0000259" key="1">
    <source>
        <dbReference type="SMART" id="SM00670"/>
    </source>
</evidence>
<evidence type="ECO:0000313" key="3">
    <source>
        <dbReference type="Proteomes" id="UP000501780"/>
    </source>
</evidence>
<dbReference type="AlphaFoldDB" id="A0A6H0KV89"/>
<dbReference type="PANTHER" id="PTHR34610">
    <property type="entry name" value="SSL7007 PROTEIN"/>
    <property type="match status" value="1"/>
</dbReference>
<dbReference type="Pfam" id="PF13470">
    <property type="entry name" value="PIN_3"/>
    <property type="match status" value="1"/>
</dbReference>
<dbReference type="Proteomes" id="UP000501780">
    <property type="component" value="Chromosome"/>
</dbReference>
<accession>A0A6H0KV89</accession>
<dbReference type="NCBIfam" id="TIGR00305">
    <property type="entry name" value="putative toxin-antitoxin system toxin component, PIN family"/>
    <property type="match status" value="1"/>
</dbReference>
<dbReference type="KEGG" id="bfc:BacF7301_25175"/>